<keyword evidence="1" id="KW-1133">Transmembrane helix</keyword>
<dbReference type="AlphaFoldDB" id="A0A151TXW9"/>
<sequence>LQNRFPTDNQLRARGMALVSVCGLCGLFEESSKHLFLTCDFARSLWIWLQHVLNLPLDVSSMISLFLILNKG</sequence>
<reference evidence="3 4" key="1">
    <citation type="journal article" date="2012" name="Nat. Biotechnol.">
        <title>Draft genome sequence of pigeonpea (Cajanus cajan), an orphan legume crop of resource-poor farmers.</title>
        <authorList>
            <person name="Varshney R.K."/>
            <person name="Chen W."/>
            <person name="Li Y."/>
            <person name="Bharti A.K."/>
            <person name="Saxena R.K."/>
            <person name="Schlueter J.A."/>
            <person name="Donoghue M.T."/>
            <person name="Azam S."/>
            <person name="Fan G."/>
            <person name="Whaley A.M."/>
            <person name="Farmer A.D."/>
            <person name="Sheridan J."/>
            <person name="Iwata A."/>
            <person name="Tuteja R."/>
            <person name="Penmetsa R.V."/>
            <person name="Wu W."/>
            <person name="Upadhyaya H.D."/>
            <person name="Yang S.P."/>
            <person name="Shah T."/>
            <person name="Saxena K.B."/>
            <person name="Michael T."/>
            <person name="McCombie W.R."/>
            <person name="Yang B."/>
            <person name="Zhang G."/>
            <person name="Yang H."/>
            <person name="Wang J."/>
            <person name="Spillane C."/>
            <person name="Cook D.R."/>
            <person name="May G.D."/>
            <person name="Xu X."/>
            <person name="Jackson S.A."/>
        </authorList>
    </citation>
    <scope>NUCLEOTIDE SEQUENCE [LARGE SCALE GENOMIC DNA]</scope>
    <source>
        <strain evidence="4">cv. Asha</strain>
    </source>
</reference>
<accession>A0A151TXW9</accession>
<dbReference type="Proteomes" id="UP000075243">
    <property type="component" value="Chromosome 3"/>
</dbReference>
<evidence type="ECO:0000313" key="4">
    <source>
        <dbReference type="Proteomes" id="UP000075243"/>
    </source>
</evidence>
<feature type="transmembrane region" description="Helical" evidence="1">
    <location>
        <begin position="45"/>
        <end position="69"/>
    </location>
</feature>
<keyword evidence="1" id="KW-0812">Transmembrane</keyword>
<protein>
    <recommendedName>
        <fullName evidence="2">Reverse transcriptase zinc-binding domain-containing protein</fullName>
    </recommendedName>
</protein>
<proteinExistence type="predicted"/>
<name>A0A151TXW9_CAJCA</name>
<keyword evidence="1" id="KW-0472">Membrane</keyword>
<feature type="non-terminal residue" evidence="3">
    <location>
        <position position="1"/>
    </location>
</feature>
<gene>
    <name evidence="3" type="ORF">KK1_011189</name>
</gene>
<evidence type="ECO:0000256" key="1">
    <source>
        <dbReference type="SAM" id="Phobius"/>
    </source>
</evidence>
<keyword evidence="4" id="KW-1185">Reference proteome</keyword>
<dbReference type="Pfam" id="PF13966">
    <property type="entry name" value="zf-RVT"/>
    <property type="match status" value="1"/>
</dbReference>
<evidence type="ECO:0000313" key="3">
    <source>
        <dbReference type="EMBL" id="KYP71909.1"/>
    </source>
</evidence>
<evidence type="ECO:0000259" key="2">
    <source>
        <dbReference type="Pfam" id="PF13966"/>
    </source>
</evidence>
<feature type="domain" description="Reverse transcriptase zinc-binding" evidence="2">
    <location>
        <begin position="1"/>
        <end position="46"/>
    </location>
</feature>
<organism evidence="3 4">
    <name type="scientific">Cajanus cajan</name>
    <name type="common">Pigeon pea</name>
    <name type="synonym">Cajanus indicus</name>
    <dbReference type="NCBI Taxonomy" id="3821"/>
    <lineage>
        <taxon>Eukaryota</taxon>
        <taxon>Viridiplantae</taxon>
        <taxon>Streptophyta</taxon>
        <taxon>Embryophyta</taxon>
        <taxon>Tracheophyta</taxon>
        <taxon>Spermatophyta</taxon>
        <taxon>Magnoliopsida</taxon>
        <taxon>eudicotyledons</taxon>
        <taxon>Gunneridae</taxon>
        <taxon>Pentapetalae</taxon>
        <taxon>rosids</taxon>
        <taxon>fabids</taxon>
        <taxon>Fabales</taxon>
        <taxon>Fabaceae</taxon>
        <taxon>Papilionoideae</taxon>
        <taxon>50 kb inversion clade</taxon>
        <taxon>NPAAA clade</taxon>
        <taxon>indigoferoid/millettioid clade</taxon>
        <taxon>Phaseoleae</taxon>
        <taxon>Cajanus</taxon>
    </lineage>
</organism>
<dbReference type="EMBL" id="CM003605">
    <property type="protein sequence ID" value="KYP71909.1"/>
    <property type="molecule type" value="Genomic_DNA"/>
</dbReference>
<dbReference type="InterPro" id="IPR026960">
    <property type="entry name" value="RVT-Znf"/>
</dbReference>